<reference evidence="10 11" key="1">
    <citation type="submission" date="2015-07" db="EMBL/GenBank/DDBJ databases">
        <title>Draft genome of Bellilinea caldifistulae DSM 17877.</title>
        <authorList>
            <person name="Hemp J."/>
            <person name="Ward L.M."/>
            <person name="Pace L.A."/>
            <person name="Fischer W.W."/>
        </authorList>
    </citation>
    <scope>NUCLEOTIDE SEQUENCE [LARGE SCALE GENOMIC DNA]</scope>
    <source>
        <strain evidence="10 11">GOMI-1</strain>
    </source>
</reference>
<keyword evidence="3 8" id="KW-0547">Nucleotide-binding</keyword>
<feature type="active site" description="Proton acceptor" evidence="6">
    <location>
        <position position="81"/>
    </location>
</feature>
<evidence type="ECO:0000256" key="6">
    <source>
        <dbReference type="PIRSR" id="PIRSR000705-1"/>
    </source>
</evidence>
<dbReference type="PANTHER" id="PTHR10513:SF35">
    <property type="entry name" value="DEOXYADENOSINE KINASE"/>
    <property type="match status" value="1"/>
</dbReference>
<dbReference type="GO" id="GO:0005737">
    <property type="term" value="C:cytoplasm"/>
    <property type="evidence" value="ECO:0007669"/>
    <property type="project" value="TreeGrafter"/>
</dbReference>
<dbReference type="PANTHER" id="PTHR10513">
    <property type="entry name" value="DEOXYNUCLEOSIDE KINASE"/>
    <property type="match status" value="1"/>
</dbReference>
<feature type="binding site" evidence="7">
    <location>
        <position position="46"/>
    </location>
    <ligand>
        <name>substrate</name>
    </ligand>
</feature>
<evidence type="ECO:0000256" key="3">
    <source>
        <dbReference type="ARBA" id="ARBA00022741"/>
    </source>
</evidence>
<keyword evidence="4 10" id="KW-0418">Kinase</keyword>
<dbReference type="OrthoDB" id="9776634at2"/>
<dbReference type="Proteomes" id="UP000050514">
    <property type="component" value="Unassembled WGS sequence"/>
</dbReference>
<dbReference type="Pfam" id="PF01712">
    <property type="entry name" value="dNK"/>
    <property type="match status" value="1"/>
</dbReference>
<evidence type="ECO:0000313" key="11">
    <source>
        <dbReference type="Proteomes" id="UP000050514"/>
    </source>
</evidence>
<accession>A0A0P6WUM8</accession>
<feature type="binding site" evidence="8">
    <location>
        <begin position="139"/>
        <end position="143"/>
    </location>
    <ligand>
        <name>ATP</name>
        <dbReference type="ChEBI" id="CHEBI:30616"/>
    </ligand>
</feature>
<dbReference type="CDD" id="cd01673">
    <property type="entry name" value="dNK"/>
    <property type="match status" value="1"/>
</dbReference>
<keyword evidence="2" id="KW-0808">Transferase</keyword>
<feature type="binding site" evidence="7">
    <location>
        <position position="87"/>
    </location>
    <ligand>
        <name>substrate</name>
    </ligand>
</feature>
<dbReference type="AlphaFoldDB" id="A0A0P6WUM8"/>
<feature type="binding site" evidence="7">
    <location>
        <position position="148"/>
    </location>
    <ligand>
        <name>substrate</name>
    </ligand>
</feature>
<feature type="binding site" evidence="7">
    <location>
        <position position="82"/>
    </location>
    <ligand>
        <name>substrate</name>
    </ligand>
</feature>
<organism evidence="10 11">
    <name type="scientific">Bellilinea caldifistulae</name>
    <dbReference type="NCBI Taxonomy" id="360411"/>
    <lineage>
        <taxon>Bacteria</taxon>
        <taxon>Bacillati</taxon>
        <taxon>Chloroflexota</taxon>
        <taxon>Anaerolineae</taxon>
        <taxon>Anaerolineales</taxon>
        <taxon>Anaerolineaceae</taxon>
        <taxon>Bellilinea</taxon>
    </lineage>
</organism>
<evidence type="ECO:0000259" key="9">
    <source>
        <dbReference type="Pfam" id="PF01712"/>
    </source>
</evidence>
<dbReference type="FunFam" id="3.40.50.300:FF:000659">
    <property type="entry name" value="Deoxyguanosine kinase"/>
    <property type="match status" value="1"/>
</dbReference>
<evidence type="ECO:0000256" key="4">
    <source>
        <dbReference type="ARBA" id="ARBA00022777"/>
    </source>
</evidence>
<dbReference type="InterPro" id="IPR050566">
    <property type="entry name" value="Deoxyribonucleoside_kinase"/>
</dbReference>
<feature type="binding site" evidence="8">
    <location>
        <begin position="10"/>
        <end position="18"/>
    </location>
    <ligand>
        <name>ATP</name>
        <dbReference type="ChEBI" id="CHEBI:30616"/>
    </ligand>
</feature>
<dbReference type="Gene3D" id="3.40.50.300">
    <property type="entry name" value="P-loop containing nucleotide triphosphate hydrolases"/>
    <property type="match status" value="1"/>
</dbReference>
<feature type="binding site" evidence="7">
    <location>
        <position position="57"/>
    </location>
    <ligand>
        <name>substrate</name>
    </ligand>
</feature>
<evidence type="ECO:0000256" key="8">
    <source>
        <dbReference type="PIRSR" id="PIRSR000705-3"/>
    </source>
</evidence>
<feature type="binding site" evidence="7">
    <location>
        <position position="34"/>
    </location>
    <ligand>
        <name>substrate</name>
    </ligand>
</feature>
<dbReference type="InterPro" id="IPR027417">
    <property type="entry name" value="P-loop_NTPase"/>
</dbReference>
<proteinExistence type="inferred from homology"/>
<dbReference type="EMBL" id="LGHJ01000019">
    <property type="protein sequence ID" value="KPL73965.1"/>
    <property type="molecule type" value="Genomic_DNA"/>
</dbReference>
<keyword evidence="5 8" id="KW-0067">ATP-binding</keyword>
<protein>
    <submittedName>
        <fullName evidence="10">Deoxynucleoside kinase</fullName>
    </submittedName>
</protein>
<dbReference type="InterPro" id="IPR002624">
    <property type="entry name" value="DCK/DGK"/>
</dbReference>
<evidence type="ECO:0000256" key="5">
    <source>
        <dbReference type="ARBA" id="ARBA00022840"/>
    </source>
</evidence>
<dbReference type="RefSeq" id="WP_061917890.1">
    <property type="nucleotide sequence ID" value="NZ_DF967971.1"/>
</dbReference>
<dbReference type="GO" id="GO:0005524">
    <property type="term" value="F:ATP binding"/>
    <property type="evidence" value="ECO:0007669"/>
    <property type="project" value="UniProtKB-KW"/>
</dbReference>
<feature type="binding site" evidence="8">
    <location>
        <begin position="183"/>
        <end position="185"/>
    </location>
    <ligand>
        <name>ATP</name>
        <dbReference type="ChEBI" id="CHEBI:30616"/>
    </ligand>
</feature>
<dbReference type="SUPFAM" id="SSF52540">
    <property type="entry name" value="P-loop containing nucleoside triphosphate hydrolases"/>
    <property type="match status" value="1"/>
</dbReference>
<dbReference type="InterPro" id="IPR031314">
    <property type="entry name" value="DNK_dom"/>
</dbReference>
<evidence type="ECO:0000256" key="2">
    <source>
        <dbReference type="ARBA" id="ARBA00022679"/>
    </source>
</evidence>
<evidence type="ECO:0000256" key="1">
    <source>
        <dbReference type="ARBA" id="ARBA00007420"/>
    </source>
</evidence>
<name>A0A0P6WUM8_9CHLR</name>
<feature type="domain" description="Deoxynucleoside kinase" evidence="9">
    <location>
        <begin position="6"/>
        <end position="201"/>
    </location>
</feature>
<comment type="similarity">
    <text evidence="1">Belongs to the DCK/DGK family.</text>
</comment>
<keyword evidence="11" id="KW-1185">Reference proteome</keyword>
<dbReference type="STRING" id="360411.AC812_14490"/>
<gene>
    <name evidence="10" type="ORF">AC812_14490</name>
</gene>
<comment type="caution">
    <text evidence="10">The sequence shown here is derived from an EMBL/GenBank/DDBJ whole genome shotgun (WGS) entry which is preliminary data.</text>
</comment>
<sequence>MVKRLILVAGNIGSGKTSLTERIGARLGWRTAYESVSDNPYLPDFYRDMRAWSFHLQIYFLGHRAQQHLDMWNDPRSAIIDRSIYEDAAIFARALHHLGNLNERDYQTYRKVFDLVVRTLPPPSLLIYLKAPVEVLIERIRQRGREIESSITPQYLQLLETFYDDWMRTFDLCPVLTIRTDDLDFVHQTQHLDTVVQRIQEKLTGKEEIVF</sequence>
<dbReference type="GO" id="GO:0019136">
    <property type="term" value="F:deoxynucleoside kinase activity"/>
    <property type="evidence" value="ECO:0007669"/>
    <property type="project" value="InterPro"/>
</dbReference>
<evidence type="ECO:0000313" key="10">
    <source>
        <dbReference type="EMBL" id="KPL73965.1"/>
    </source>
</evidence>
<evidence type="ECO:0000256" key="7">
    <source>
        <dbReference type="PIRSR" id="PIRSR000705-2"/>
    </source>
</evidence>
<dbReference type="PIRSF" id="PIRSF000705">
    <property type="entry name" value="DNK"/>
    <property type="match status" value="1"/>
</dbReference>
<dbReference type="PATRIC" id="fig|360411.5.peg.2601"/>